<dbReference type="OrthoDB" id="26722at2759"/>
<dbReference type="InterPro" id="IPR011993">
    <property type="entry name" value="PH-like_dom_sf"/>
</dbReference>
<evidence type="ECO:0000313" key="2">
    <source>
        <dbReference type="Proteomes" id="UP000297245"/>
    </source>
</evidence>
<organism evidence="1 2">
    <name type="scientific">Dendrothele bispora (strain CBS 962.96)</name>
    <dbReference type="NCBI Taxonomy" id="1314807"/>
    <lineage>
        <taxon>Eukaryota</taxon>
        <taxon>Fungi</taxon>
        <taxon>Dikarya</taxon>
        <taxon>Basidiomycota</taxon>
        <taxon>Agaricomycotina</taxon>
        <taxon>Agaricomycetes</taxon>
        <taxon>Agaricomycetidae</taxon>
        <taxon>Agaricales</taxon>
        <taxon>Agaricales incertae sedis</taxon>
        <taxon>Dendrothele</taxon>
    </lineage>
</organism>
<dbReference type="PANTHER" id="PTHR47339:SF1">
    <property type="entry name" value="CELL DIVISION CONTROL PROTEIN 24"/>
    <property type="match status" value="1"/>
</dbReference>
<dbReference type="Gene3D" id="1.10.510.10">
    <property type="entry name" value="Transferase(Phosphotransferase) domain 1"/>
    <property type="match status" value="1"/>
</dbReference>
<dbReference type="GO" id="GO:0000935">
    <property type="term" value="C:division septum"/>
    <property type="evidence" value="ECO:0007669"/>
    <property type="project" value="TreeGrafter"/>
</dbReference>
<dbReference type="Pfam" id="PF15411">
    <property type="entry name" value="PH_10"/>
    <property type="match status" value="1"/>
</dbReference>
<name>A0A4S8ML57_DENBC</name>
<dbReference type="PANTHER" id="PTHR47339">
    <property type="entry name" value="CELL DIVISION CONTROL PROTEIN 24"/>
    <property type="match status" value="1"/>
</dbReference>
<proteinExistence type="predicted"/>
<protein>
    <recommendedName>
        <fullName evidence="3">Serine-threonine/tyrosine-protein kinase catalytic domain-containing protein</fullName>
    </recommendedName>
</protein>
<dbReference type="GO" id="GO:0031106">
    <property type="term" value="P:septin ring organization"/>
    <property type="evidence" value="ECO:0007669"/>
    <property type="project" value="TreeGrafter"/>
</dbReference>
<evidence type="ECO:0008006" key="3">
    <source>
        <dbReference type="Google" id="ProtNLM"/>
    </source>
</evidence>
<dbReference type="AlphaFoldDB" id="A0A4S8ML57"/>
<dbReference type="GO" id="GO:0005634">
    <property type="term" value="C:nucleus"/>
    <property type="evidence" value="ECO:0007669"/>
    <property type="project" value="TreeGrafter"/>
</dbReference>
<dbReference type="SUPFAM" id="SSF50729">
    <property type="entry name" value="PH domain-like"/>
    <property type="match status" value="1"/>
</dbReference>
<evidence type="ECO:0000313" key="1">
    <source>
        <dbReference type="EMBL" id="THV03351.1"/>
    </source>
</evidence>
<dbReference type="SUPFAM" id="SSF56112">
    <property type="entry name" value="Protein kinase-like (PK-like)"/>
    <property type="match status" value="1"/>
</dbReference>
<dbReference type="EMBL" id="ML179068">
    <property type="protein sequence ID" value="THV03351.1"/>
    <property type="molecule type" value="Genomic_DNA"/>
</dbReference>
<keyword evidence="2" id="KW-1185">Reference proteome</keyword>
<dbReference type="InterPro" id="IPR011009">
    <property type="entry name" value="Kinase-like_dom_sf"/>
</dbReference>
<dbReference type="GO" id="GO:0043332">
    <property type="term" value="C:mating projection tip"/>
    <property type="evidence" value="ECO:0007669"/>
    <property type="project" value="TreeGrafter"/>
</dbReference>
<accession>A0A4S8ML57</accession>
<dbReference type="GO" id="GO:0005737">
    <property type="term" value="C:cytoplasm"/>
    <property type="evidence" value="ECO:0007669"/>
    <property type="project" value="TreeGrafter"/>
</dbReference>
<sequence>MDAGVIIDVTRGKRPERPQGSDVWCPDNIWDLVECCWAQEPRNRPHAYEVKRFLDFLRREKGQEKRVRLREWYLYSYSQSEESLAVLGADSIGIDLDIDQRSMKTVLYDGASMLLSTIKAGSVGDGGDDAQQSPSITTYPGTQNALSKEAASSSNSLMQPEEMIKNLEDRVRDWKGYSLESFGLPLLQGVFDITENMSDARYHVFLFERVLLCLEKSNPWKRLSPILEESSLTPEITPTQSLNETSPLWTLRRAIFLFNVALMQRDADSLVISLQEDNGADFFILHCADAAQRDLWQSTITELTVGDSVTRFIRDALFDAVDADTEEDEEKTSSLQESHTKEVPVPGSWLHLYRDGDGLNDDDHAGRLSPSSVLGSIMDLPDLDLDILPLSAGGTDTSSMWSDHWHEDVNNVDHNYNTSAIKVAGSSGNNFNADLMEEMFYSSIPYSEPSPPKYRERPMVRFELGAEGRKLDDAVTTPLHTKSASMVSGWEPWDKETEERTNDLSLSTVMGTILNKAWRMGR</sequence>
<dbReference type="GO" id="GO:0030010">
    <property type="term" value="P:establishment of cell polarity"/>
    <property type="evidence" value="ECO:0007669"/>
    <property type="project" value="TreeGrafter"/>
</dbReference>
<dbReference type="Gene3D" id="2.30.29.30">
    <property type="entry name" value="Pleckstrin-homology domain (PH domain)/Phosphotyrosine-binding domain (PTB)"/>
    <property type="match status" value="1"/>
</dbReference>
<dbReference type="Proteomes" id="UP000297245">
    <property type="component" value="Unassembled WGS sequence"/>
</dbReference>
<reference evidence="1 2" key="1">
    <citation type="journal article" date="2019" name="Nat. Ecol. Evol.">
        <title>Megaphylogeny resolves global patterns of mushroom evolution.</title>
        <authorList>
            <person name="Varga T."/>
            <person name="Krizsan K."/>
            <person name="Foldi C."/>
            <person name="Dima B."/>
            <person name="Sanchez-Garcia M."/>
            <person name="Sanchez-Ramirez S."/>
            <person name="Szollosi G.J."/>
            <person name="Szarkandi J.G."/>
            <person name="Papp V."/>
            <person name="Albert L."/>
            <person name="Andreopoulos W."/>
            <person name="Angelini C."/>
            <person name="Antonin V."/>
            <person name="Barry K.W."/>
            <person name="Bougher N.L."/>
            <person name="Buchanan P."/>
            <person name="Buyck B."/>
            <person name="Bense V."/>
            <person name="Catcheside P."/>
            <person name="Chovatia M."/>
            <person name="Cooper J."/>
            <person name="Damon W."/>
            <person name="Desjardin D."/>
            <person name="Finy P."/>
            <person name="Geml J."/>
            <person name="Haridas S."/>
            <person name="Hughes K."/>
            <person name="Justo A."/>
            <person name="Karasinski D."/>
            <person name="Kautmanova I."/>
            <person name="Kiss B."/>
            <person name="Kocsube S."/>
            <person name="Kotiranta H."/>
            <person name="LaButti K.M."/>
            <person name="Lechner B.E."/>
            <person name="Liimatainen K."/>
            <person name="Lipzen A."/>
            <person name="Lukacs Z."/>
            <person name="Mihaltcheva S."/>
            <person name="Morgado L.N."/>
            <person name="Niskanen T."/>
            <person name="Noordeloos M.E."/>
            <person name="Ohm R.A."/>
            <person name="Ortiz-Santana B."/>
            <person name="Ovrebo C."/>
            <person name="Racz N."/>
            <person name="Riley R."/>
            <person name="Savchenko A."/>
            <person name="Shiryaev A."/>
            <person name="Soop K."/>
            <person name="Spirin V."/>
            <person name="Szebenyi C."/>
            <person name="Tomsovsky M."/>
            <person name="Tulloss R.E."/>
            <person name="Uehling J."/>
            <person name="Grigoriev I.V."/>
            <person name="Vagvolgyi C."/>
            <person name="Papp T."/>
            <person name="Martin F.M."/>
            <person name="Miettinen O."/>
            <person name="Hibbett D.S."/>
            <person name="Nagy L.G."/>
        </authorList>
    </citation>
    <scope>NUCLEOTIDE SEQUENCE [LARGE SCALE GENOMIC DNA]</scope>
    <source>
        <strain evidence="1 2">CBS 962.96</strain>
    </source>
</reference>
<dbReference type="InterPro" id="IPR053026">
    <property type="entry name" value="CDC42_GEF"/>
</dbReference>
<gene>
    <name evidence="1" type="ORF">K435DRAFT_294399</name>
</gene>